<dbReference type="RefSeq" id="WP_004580272.1">
    <property type="nucleotide sequence ID" value="NZ_AP028878.1"/>
</dbReference>
<dbReference type="SUPFAM" id="SSF46785">
    <property type="entry name" value="Winged helix' DNA-binding domain"/>
    <property type="match status" value="1"/>
</dbReference>
<gene>
    <name evidence="5" type="ORF">J057_11536</name>
</gene>
<keyword evidence="2" id="KW-0238">DNA-binding</keyword>
<dbReference type="Gene3D" id="1.10.10.10">
    <property type="entry name" value="Winged helix-like DNA-binding domain superfamily/Winged helix DNA-binding domain"/>
    <property type="match status" value="1"/>
</dbReference>
<dbReference type="InterPro" id="IPR036388">
    <property type="entry name" value="WH-like_DNA-bd_sf"/>
</dbReference>
<accession>N6WY10</accession>
<feature type="domain" description="HTH crp-type" evidence="4">
    <location>
        <begin position="146"/>
        <end position="212"/>
    </location>
</feature>
<evidence type="ECO:0000256" key="3">
    <source>
        <dbReference type="ARBA" id="ARBA00023163"/>
    </source>
</evidence>
<dbReference type="InterPro" id="IPR036390">
    <property type="entry name" value="WH_DNA-bd_sf"/>
</dbReference>
<name>N6WY10_9GAMM</name>
<dbReference type="PANTHER" id="PTHR24567:SF74">
    <property type="entry name" value="HTH-TYPE TRANSCRIPTIONAL REGULATOR ARCR"/>
    <property type="match status" value="1"/>
</dbReference>
<dbReference type="Proteomes" id="UP000013165">
    <property type="component" value="Unassembled WGS sequence"/>
</dbReference>
<dbReference type="InterPro" id="IPR014710">
    <property type="entry name" value="RmlC-like_jellyroll"/>
</dbReference>
<proteinExistence type="predicted"/>
<dbReference type="Pfam" id="PF13545">
    <property type="entry name" value="HTH_Crp_2"/>
    <property type="match status" value="1"/>
</dbReference>
<dbReference type="PROSITE" id="PS51063">
    <property type="entry name" value="HTH_CRP_2"/>
    <property type="match status" value="1"/>
</dbReference>
<evidence type="ECO:0000313" key="6">
    <source>
        <dbReference type="Proteomes" id="UP000013165"/>
    </source>
</evidence>
<dbReference type="eggNOG" id="COG0664">
    <property type="taxonomic scope" value="Bacteria"/>
</dbReference>
<keyword evidence="6" id="KW-1185">Reference proteome</keyword>
<dbReference type="PATRIC" id="fig|626887.3.peg.2314"/>
<organism evidence="5 6">
    <name type="scientific">Marinobacter nanhaiticus D15-8W</name>
    <dbReference type="NCBI Taxonomy" id="626887"/>
    <lineage>
        <taxon>Bacteria</taxon>
        <taxon>Pseudomonadati</taxon>
        <taxon>Pseudomonadota</taxon>
        <taxon>Gammaproteobacteria</taxon>
        <taxon>Pseudomonadales</taxon>
        <taxon>Marinobacteraceae</taxon>
        <taxon>Marinobacter</taxon>
    </lineage>
</organism>
<dbReference type="GO" id="GO:0005829">
    <property type="term" value="C:cytosol"/>
    <property type="evidence" value="ECO:0007669"/>
    <property type="project" value="TreeGrafter"/>
</dbReference>
<dbReference type="PANTHER" id="PTHR24567">
    <property type="entry name" value="CRP FAMILY TRANSCRIPTIONAL REGULATORY PROTEIN"/>
    <property type="match status" value="1"/>
</dbReference>
<dbReference type="InterPro" id="IPR050397">
    <property type="entry name" value="Env_Response_Regulators"/>
</dbReference>
<dbReference type="GO" id="GO:0003677">
    <property type="term" value="F:DNA binding"/>
    <property type="evidence" value="ECO:0007669"/>
    <property type="project" value="UniProtKB-KW"/>
</dbReference>
<dbReference type="STRING" id="626887.J057_11536"/>
<evidence type="ECO:0000256" key="1">
    <source>
        <dbReference type="ARBA" id="ARBA00023015"/>
    </source>
</evidence>
<protein>
    <submittedName>
        <fullName evidence="5">Crp/Fnr family transcriptional regulator</fullName>
    </submittedName>
</protein>
<dbReference type="GO" id="GO:0003700">
    <property type="term" value="F:DNA-binding transcription factor activity"/>
    <property type="evidence" value="ECO:0007669"/>
    <property type="project" value="TreeGrafter"/>
</dbReference>
<keyword evidence="3" id="KW-0804">Transcription</keyword>
<dbReference type="EMBL" id="APLQ01000011">
    <property type="protein sequence ID" value="ENO15982.1"/>
    <property type="molecule type" value="Genomic_DNA"/>
</dbReference>
<dbReference type="InterPro" id="IPR012318">
    <property type="entry name" value="HTH_CRP"/>
</dbReference>
<reference evidence="5 6" key="1">
    <citation type="journal article" date="2013" name="Genome Announc.">
        <title>Genome Sequence of the Polycyclic Aromatic Hydrocarbon-Degrading Bacterium Strain Marinobacter nanhaiticus D15-8WT.</title>
        <authorList>
            <person name="Cui Z."/>
            <person name="Gao W."/>
            <person name="Li Q."/>
            <person name="Xu G."/>
            <person name="Zheng L."/>
        </authorList>
    </citation>
    <scope>NUCLEOTIDE SEQUENCE [LARGE SCALE GENOMIC DNA]</scope>
    <source>
        <strain evidence="5 6">D15-8W</strain>
    </source>
</reference>
<sequence length="250" mass="27807">MPRALSPEDNLLIAALPQDVRGRLIPNLERVDLPLGKVLHEAGDTEYYAYFPVDCLVSLLCLVDNGASTEIAVVGRDGIVGVAVFLGGESMPNRAIVQSGGAAFRLPSRQLKTEFNRYGDFSQLMLRYTQALMTQIAQTAICNRHHTIDQRLCRRLLLALDRLGGNELIMTQERIASILGVRRESVTEAAGKLDKLGVILYKRGHIRVLDRNELERRSCECYAVVRKECERLLPGAGIRARRLPEAITSL</sequence>
<evidence type="ECO:0000259" key="4">
    <source>
        <dbReference type="PROSITE" id="PS51063"/>
    </source>
</evidence>
<dbReference type="SUPFAM" id="SSF51206">
    <property type="entry name" value="cAMP-binding domain-like"/>
    <property type="match status" value="1"/>
</dbReference>
<evidence type="ECO:0000313" key="5">
    <source>
        <dbReference type="EMBL" id="ENO15982.1"/>
    </source>
</evidence>
<dbReference type="AlphaFoldDB" id="N6WY10"/>
<dbReference type="Gene3D" id="2.60.120.10">
    <property type="entry name" value="Jelly Rolls"/>
    <property type="match status" value="1"/>
</dbReference>
<dbReference type="OrthoDB" id="8969464at2"/>
<dbReference type="HOGENOM" id="CLU_077340_0_0_6"/>
<comment type="caution">
    <text evidence="5">The sequence shown here is derived from an EMBL/GenBank/DDBJ whole genome shotgun (WGS) entry which is preliminary data.</text>
</comment>
<dbReference type="InterPro" id="IPR018490">
    <property type="entry name" value="cNMP-bd_dom_sf"/>
</dbReference>
<keyword evidence="1" id="KW-0805">Transcription regulation</keyword>
<evidence type="ECO:0000256" key="2">
    <source>
        <dbReference type="ARBA" id="ARBA00023125"/>
    </source>
</evidence>
<dbReference type="SMART" id="SM00419">
    <property type="entry name" value="HTH_CRP"/>
    <property type="match status" value="1"/>
</dbReference>